<dbReference type="Proteomes" id="UP000284962">
    <property type="component" value="Unassembled WGS sequence"/>
</dbReference>
<name>A0A414QHH4_9FIRM</name>
<evidence type="ECO:0000313" key="6">
    <source>
        <dbReference type="Proteomes" id="UP000285666"/>
    </source>
</evidence>
<dbReference type="EMBL" id="QRHN01000002">
    <property type="protein sequence ID" value="RHF80231.1"/>
    <property type="molecule type" value="Genomic_DNA"/>
</dbReference>
<proteinExistence type="predicted"/>
<dbReference type="Pfam" id="PF15933">
    <property type="entry name" value="RnlB_antitoxin"/>
    <property type="match status" value="1"/>
</dbReference>
<evidence type="ECO:0000313" key="2">
    <source>
        <dbReference type="EMBL" id="RGZ99439.1"/>
    </source>
</evidence>
<evidence type="ECO:0000313" key="4">
    <source>
        <dbReference type="Proteomes" id="UP000283652"/>
    </source>
</evidence>
<dbReference type="EMBL" id="QSEW01000009">
    <property type="protein sequence ID" value="RGZ99439.1"/>
    <property type="molecule type" value="Genomic_DNA"/>
</dbReference>
<comment type="caution">
    <text evidence="3">The sequence shown here is derived from an EMBL/GenBank/DDBJ whole genome shotgun (WGS) entry which is preliminary data.</text>
</comment>
<organism evidence="3 6">
    <name type="scientific">Dorea formicigenerans</name>
    <dbReference type="NCBI Taxonomy" id="39486"/>
    <lineage>
        <taxon>Bacteria</taxon>
        <taxon>Bacillati</taxon>
        <taxon>Bacillota</taxon>
        <taxon>Clostridia</taxon>
        <taxon>Lachnospirales</taxon>
        <taxon>Lachnospiraceae</taxon>
        <taxon>Dorea</taxon>
    </lineage>
</organism>
<dbReference type="Proteomes" id="UP000283652">
    <property type="component" value="Unassembled WGS sequence"/>
</dbReference>
<dbReference type="AlphaFoldDB" id="A0A414QHH4"/>
<reference evidence="4 5" key="1">
    <citation type="submission" date="2018-08" db="EMBL/GenBank/DDBJ databases">
        <title>A genome reference for cultivated species of the human gut microbiota.</title>
        <authorList>
            <person name="Zou Y."/>
            <person name="Xue W."/>
            <person name="Luo G."/>
        </authorList>
    </citation>
    <scope>NUCLEOTIDE SEQUENCE [LARGE SCALE GENOMIC DNA]</scope>
    <source>
        <strain evidence="1 4">AF25-11</strain>
        <strain evidence="3 6">AM23-7AC</strain>
        <strain evidence="2 5">AM46-16</strain>
    </source>
</reference>
<dbReference type="InterPro" id="IPR031834">
    <property type="entry name" value="RnlB/LsoB_antitoxin"/>
</dbReference>
<protein>
    <submittedName>
        <fullName evidence="3">Uncharacterized protein</fullName>
    </submittedName>
</protein>
<evidence type="ECO:0000313" key="1">
    <source>
        <dbReference type="EMBL" id="RGR61568.1"/>
    </source>
</evidence>
<dbReference type="Proteomes" id="UP000285666">
    <property type="component" value="Unassembled WGS sequence"/>
</dbReference>
<accession>A0A414QHH4</accession>
<gene>
    <name evidence="3" type="ORF">DW658_02165</name>
    <name evidence="2" type="ORF">DW957_09075</name>
    <name evidence="1" type="ORF">DWY33_00510</name>
</gene>
<evidence type="ECO:0000313" key="3">
    <source>
        <dbReference type="EMBL" id="RHF80231.1"/>
    </source>
</evidence>
<dbReference type="EMBL" id="QRUK01000001">
    <property type="protein sequence ID" value="RGR61568.1"/>
    <property type="molecule type" value="Genomic_DNA"/>
</dbReference>
<sequence>MPRVSINLTSIVTILDYEITVRKCLTEMLFPPQKENKRKVIVDLALKSGINQYRFVVFDVNSDGRILWNSNQYIRPDSEVVKLADNFLREKEK</sequence>
<evidence type="ECO:0000313" key="5">
    <source>
        <dbReference type="Proteomes" id="UP000284962"/>
    </source>
</evidence>